<reference evidence="3" key="1">
    <citation type="journal article" date="2014" name="Nat. Genet.">
        <title>Genome of the human hookworm Necator americanus.</title>
        <authorList>
            <person name="Tang Y.T."/>
            <person name="Gao X."/>
            <person name="Rosa B.A."/>
            <person name="Abubucker S."/>
            <person name="Hallsworth-Pepin K."/>
            <person name="Martin J."/>
            <person name="Tyagi R."/>
            <person name="Heizer E."/>
            <person name="Zhang X."/>
            <person name="Bhonagiri-Palsikar V."/>
            <person name="Minx P."/>
            <person name="Warren W.C."/>
            <person name="Wang Q."/>
            <person name="Zhan B."/>
            <person name="Hotez P.J."/>
            <person name="Sternberg P.W."/>
            <person name="Dougall A."/>
            <person name="Gaze S.T."/>
            <person name="Mulvenna J."/>
            <person name="Sotillo J."/>
            <person name="Ranganathan S."/>
            <person name="Rabelo E.M."/>
            <person name="Wilson R.K."/>
            <person name="Felgner P.L."/>
            <person name="Bethony J."/>
            <person name="Hawdon J.M."/>
            <person name="Gasser R.B."/>
            <person name="Loukas A."/>
            <person name="Mitreva M."/>
        </authorList>
    </citation>
    <scope>NUCLEOTIDE SEQUENCE [LARGE SCALE GENOMIC DNA]</scope>
</reference>
<dbReference type="EMBL" id="KI659651">
    <property type="protein sequence ID" value="ETN79087.1"/>
    <property type="molecule type" value="Genomic_DNA"/>
</dbReference>
<feature type="compositionally biased region" description="Basic residues" evidence="1">
    <location>
        <begin position="1"/>
        <end position="13"/>
    </location>
</feature>
<feature type="region of interest" description="Disordered" evidence="1">
    <location>
        <begin position="1"/>
        <end position="30"/>
    </location>
</feature>
<evidence type="ECO:0000313" key="2">
    <source>
        <dbReference type="EMBL" id="ETN79087.1"/>
    </source>
</evidence>
<evidence type="ECO:0000313" key="3">
    <source>
        <dbReference type="Proteomes" id="UP000053676"/>
    </source>
</evidence>
<organism evidence="2 3">
    <name type="scientific">Necator americanus</name>
    <name type="common">Human hookworm</name>
    <dbReference type="NCBI Taxonomy" id="51031"/>
    <lineage>
        <taxon>Eukaryota</taxon>
        <taxon>Metazoa</taxon>
        <taxon>Ecdysozoa</taxon>
        <taxon>Nematoda</taxon>
        <taxon>Chromadorea</taxon>
        <taxon>Rhabditida</taxon>
        <taxon>Rhabditina</taxon>
        <taxon>Rhabditomorpha</taxon>
        <taxon>Strongyloidea</taxon>
        <taxon>Ancylostomatidae</taxon>
        <taxon>Bunostominae</taxon>
        <taxon>Necator</taxon>
    </lineage>
</organism>
<protein>
    <submittedName>
        <fullName evidence="2">Uncharacterized protein</fullName>
    </submittedName>
</protein>
<dbReference type="Proteomes" id="UP000053676">
    <property type="component" value="Unassembled WGS sequence"/>
</dbReference>
<proteinExistence type="predicted"/>
<accession>W2TDJ0</accession>
<sequence length="126" mass="14353">MELVARKNRHHDHVRSVDSATSLVDKHDSERTHPPILAPCSYHTFGRKQECYSYDEAFPYENHNIFDAHFNVYFYLELATDVNITIFIRLSTTTLYSSLEIPCKGDVYGGMRGSDMQCMAAGLSGK</sequence>
<name>W2TDJ0_NECAM</name>
<dbReference type="KEGG" id="nai:NECAME_10034"/>
<evidence type="ECO:0000256" key="1">
    <source>
        <dbReference type="SAM" id="MobiDB-lite"/>
    </source>
</evidence>
<dbReference type="AlphaFoldDB" id="W2TDJ0"/>
<gene>
    <name evidence="2" type="ORF">NECAME_10034</name>
</gene>
<keyword evidence="3" id="KW-1185">Reference proteome</keyword>